<dbReference type="SUPFAM" id="SSF52540">
    <property type="entry name" value="P-loop containing nucleoside triphosphate hydrolases"/>
    <property type="match status" value="1"/>
</dbReference>
<dbReference type="InterPro" id="IPR052266">
    <property type="entry name" value="Miro-EF-hand_domain"/>
</dbReference>
<evidence type="ECO:0000256" key="2">
    <source>
        <dbReference type="ARBA" id="ARBA00022737"/>
    </source>
</evidence>
<dbReference type="EMBL" id="LXQA010014075">
    <property type="protein sequence ID" value="MCH88388.1"/>
    <property type="molecule type" value="Genomic_DNA"/>
</dbReference>
<sequence length="125" mass="13828">PWNDAPYNEAAERSDMGYLSLNGFLSQWALMTLLDPPCSLANLIYIGFSGNPAAALRVTRRRSVDRKRQATERNVFQCYVFGSKNAGKSALLEALLGRCASKPITRVSASFEYLSTLSKCSFIHS</sequence>
<evidence type="ECO:0000259" key="3">
    <source>
        <dbReference type="Pfam" id="PF08355"/>
    </source>
</evidence>
<comment type="caution">
    <text evidence="4">The sequence shown here is derived from an EMBL/GenBank/DDBJ whole genome shotgun (WGS) entry which is preliminary data.</text>
</comment>
<evidence type="ECO:0000256" key="1">
    <source>
        <dbReference type="ARBA" id="ARBA00022723"/>
    </source>
</evidence>
<dbReference type="PANTHER" id="PTHR46819">
    <property type="entry name" value="EF-HAND CALCIUM-BINDING DOMAIN-CONTAINING PROTEIN 7"/>
    <property type="match status" value="1"/>
</dbReference>
<dbReference type="PANTHER" id="PTHR46819:SF1">
    <property type="entry name" value="EF-HAND CALCIUM-BINDING DOMAIN-CONTAINING PROTEIN 7"/>
    <property type="match status" value="1"/>
</dbReference>
<proteinExistence type="predicted"/>
<evidence type="ECO:0000313" key="5">
    <source>
        <dbReference type="Proteomes" id="UP000265520"/>
    </source>
</evidence>
<keyword evidence="5" id="KW-1185">Reference proteome</keyword>
<dbReference type="Gene3D" id="1.10.238.10">
    <property type="entry name" value="EF-hand"/>
    <property type="match status" value="1"/>
</dbReference>
<name>A0A392MP24_9FABA</name>
<feature type="non-terminal residue" evidence="4">
    <location>
        <position position="1"/>
    </location>
</feature>
<dbReference type="InterPro" id="IPR013566">
    <property type="entry name" value="EF_hand_assoc_1"/>
</dbReference>
<keyword evidence="1" id="KW-0479">Metal-binding</keyword>
<dbReference type="GO" id="GO:0046872">
    <property type="term" value="F:metal ion binding"/>
    <property type="evidence" value="ECO:0007669"/>
    <property type="project" value="UniProtKB-KW"/>
</dbReference>
<dbReference type="Pfam" id="PF08355">
    <property type="entry name" value="EF_assoc_1"/>
    <property type="match status" value="1"/>
</dbReference>
<reference evidence="4 5" key="1">
    <citation type="journal article" date="2018" name="Front. Plant Sci.">
        <title>Red Clover (Trifolium pratense) and Zigzag Clover (T. medium) - A Picture of Genomic Similarities and Differences.</title>
        <authorList>
            <person name="Dluhosova J."/>
            <person name="Istvanek J."/>
            <person name="Nedelnik J."/>
            <person name="Repkova J."/>
        </authorList>
    </citation>
    <scope>NUCLEOTIDE SEQUENCE [LARGE SCALE GENOMIC DNA]</scope>
    <source>
        <strain evidence="5">cv. 10/8</strain>
        <tissue evidence="4">Leaf</tissue>
    </source>
</reference>
<dbReference type="Proteomes" id="UP000265520">
    <property type="component" value="Unassembled WGS sequence"/>
</dbReference>
<accession>A0A392MP24</accession>
<gene>
    <name evidence="4" type="ORF">A2U01_0009273</name>
</gene>
<keyword evidence="2" id="KW-0677">Repeat</keyword>
<organism evidence="4 5">
    <name type="scientific">Trifolium medium</name>
    <dbReference type="NCBI Taxonomy" id="97028"/>
    <lineage>
        <taxon>Eukaryota</taxon>
        <taxon>Viridiplantae</taxon>
        <taxon>Streptophyta</taxon>
        <taxon>Embryophyta</taxon>
        <taxon>Tracheophyta</taxon>
        <taxon>Spermatophyta</taxon>
        <taxon>Magnoliopsida</taxon>
        <taxon>eudicotyledons</taxon>
        <taxon>Gunneridae</taxon>
        <taxon>Pentapetalae</taxon>
        <taxon>rosids</taxon>
        <taxon>fabids</taxon>
        <taxon>Fabales</taxon>
        <taxon>Fabaceae</taxon>
        <taxon>Papilionoideae</taxon>
        <taxon>50 kb inversion clade</taxon>
        <taxon>NPAAA clade</taxon>
        <taxon>Hologalegina</taxon>
        <taxon>IRL clade</taxon>
        <taxon>Trifolieae</taxon>
        <taxon>Trifolium</taxon>
    </lineage>
</organism>
<dbReference type="AlphaFoldDB" id="A0A392MP24"/>
<dbReference type="InterPro" id="IPR027417">
    <property type="entry name" value="P-loop_NTPase"/>
</dbReference>
<feature type="domain" description="Mitochondrial Rho GTPase 1/3 EF hand associated type-1" evidence="3">
    <location>
        <begin position="2"/>
        <end position="69"/>
    </location>
</feature>
<evidence type="ECO:0000313" key="4">
    <source>
        <dbReference type="EMBL" id="MCH88388.1"/>
    </source>
</evidence>
<protein>
    <submittedName>
        <fullName evidence="4">Mitochondrial-like Rho GTPase 1-like</fullName>
    </submittedName>
</protein>